<dbReference type="EMBL" id="BQNB010012058">
    <property type="protein sequence ID" value="GJS98618.1"/>
    <property type="molecule type" value="Genomic_DNA"/>
</dbReference>
<evidence type="ECO:0000313" key="4">
    <source>
        <dbReference type="Proteomes" id="UP001151760"/>
    </source>
</evidence>
<sequence>MVGRGKEPILQDRSGPASDAALREYCDKNYNQLLPIIAEKFNKEKERNKTLKEVKARLNFGGGSETSRYSESRTMSTREHERRHRSRCSYSPRPSHSVFSRIRRKRSRSPRQKLREKEGGVFKRLGNRGKSVSTCSGSHNQHSYSKYTKALSESEDSGGGHWKSRSKKQKSSREGDNLSQPWVCEEVDPFTSRIRYFDFPKTRMPSHIKTYNGSEDPEDHLKIFQTAAKTERWATPTWYHMFNSTLTRNARVWFDDLPSESIDSYDDLKKAFLENYLQQKKCIKDPIEIHDIKQRDGESTKDFVSRYKLESRDAKGAPECMRISGFVHGITNPELIKHLHDKIPKTVDEMIRVTTSFLRGEVAALNHERKKSFPPWKQQEVNQKQNFKKGSFQNQQRPKRKQDRFTLLTKTPKEIFALEKGKFKAPPPMTTPIEKRNHAIFCEFHAEVGHNTDELKRNSLRWQRKGKPPEKIKHYYPHGPTLGKSGQTKDHTKIFLQPRNPFPPLGEDEGIEGNPPATKQAVEERVKVAINPEYTEQTPADMTGVPRHIAEHRLNVREGCSLVRQKKRGQTADRNRAIQKEVRKLIEAGIMKEVHYHDWLSNPVMVKKHDDS</sequence>
<keyword evidence="3" id="KW-0695">RNA-directed DNA polymerase</keyword>
<dbReference type="Proteomes" id="UP001151760">
    <property type="component" value="Unassembled WGS sequence"/>
</dbReference>
<evidence type="ECO:0000313" key="3">
    <source>
        <dbReference type="EMBL" id="GJS98618.1"/>
    </source>
</evidence>
<feature type="region of interest" description="Disordered" evidence="1">
    <location>
        <begin position="465"/>
        <end position="488"/>
    </location>
</feature>
<accession>A0ABQ5ABV2</accession>
<evidence type="ECO:0000256" key="1">
    <source>
        <dbReference type="SAM" id="MobiDB-lite"/>
    </source>
</evidence>
<organism evidence="3 4">
    <name type="scientific">Tanacetum coccineum</name>
    <dbReference type="NCBI Taxonomy" id="301880"/>
    <lineage>
        <taxon>Eukaryota</taxon>
        <taxon>Viridiplantae</taxon>
        <taxon>Streptophyta</taxon>
        <taxon>Embryophyta</taxon>
        <taxon>Tracheophyta</taxon>
        <taxon>Spermatophyta</taxon>
        <taxon>Magnoliopsida</taxon>
        <taxon>eudicotyledons</taxon>
        <taxon>Gunneridae</taxon>
        <taxon>Pentapetalae</taxon>
        <taxon>asterids</taxon>
        <taxon>campanulids</taxon>
        <taxon>Asterales</taxon>
        <taxon>Asteraceae</taxon>
        <taxon>Asteroideae</taxon>
        <taxon>Anthemideae</taxon>
        <taxon>Anthemidinae</taxon>
        <taxon>Tanacetum</taxon>
    </lineage>
</organism>
<name>A0ABQ5ABV2_9ASTR</name>
<dbReference type="GO" id="GO:0003964">
    <property type="term" value="F:RNA-directed DNA polymerase activity"/>
    <property type="evidence" value="ECO:0007669"/>
    <property type="project" value="UniProtKB-KW"/>
</dbReference>
<gene>
    <name evidence="3" type="ORF">Tco_0819788</name>
</gene>
<dbReference type="InterPro" id="IPR043502">
    <property type="entry name" value="DNA/RNA_pol_sf"/>
</dbReference>
<dbReference type="PANTHER" id="PTHR33223">
    <property type="entry name" value="CCHC-TYPE DOMAIN-CONTAINING PROTEIN"/>
    <property type="match status" value="1"/>
</dbReference>
<comment type="caution">
    <text evidence="3">The sequence shown here is derived from an EMBL/GenBank/DDBJ whole genome shotgun (WGS) entry which is preliminary data.</text>
</comment>
<feature type="compositionally biased region" description="Basic and acidic residues" evidence="1">
    <location>
        <begin position="68"/>
        <end position="80"/>
    </location>
</feature>
<feature type="region of interest" description="Disordered" evidence="1">
    <location>
        <begin position="61"/>
        <end position="178"/>
    </location>
</feature>
<feature type="region of interest" description="Disordered" evidence="1">
    <location>
        <begin position="369"/>
        <end position="404"/>
    </location>
</feature>
<dbReference type="PANTHER" id="PTHR33223:SF11">
    <property type="entry name" value="ELEMENT PROTEIN, PUTATIVE-RELATED"/>
    <property type="match status" value="1"/>
</dbReference>
<dbReference type="Pfam" id="PF03732">
    <property type="entry name" value="Retrotrans_gag"/>
    <property type="match status" value="1"/>
</dbReference>
<reference evidence="3" key="2">
    <citation type="submission" date="2022-01" db="EMBL/GenBank/DDBJ databases">
        <authorList>
            <person name="Yamashiro T."/>
            <person name="Shiraishi A."/>
            <person name="Satake H."/>
            <person name="Nakayama K."/>
        </authorList>
    </citation>
    <scope>NUCLEOTIDE SEQUENCE</scope>
</reference>
<dbReference type="Gene3D" id="3.10.10.10">
    <property type="entry name" value="HIV Type 1 Reverse Transcriptase, subunit A, domain 1"/>
    <property type="match status" value="1"/>
</dbReference>
<evidence type="ECO:0000259" key="2">
    <source>
        <dbReference type="Pfam" id="PF03732"/>
    </source>
</evidence>
<keyword evidence="4" id="KW-1185">Reference proteome</keyword>
<feature type="domain" description="Retrotransposon gag" evidence="2">
    <location>
        <begin position="241"/>
        <end position="330"/>
    </location>
</feature>
<proteinExistence type="predicted"/>
<keyword evidence="3" id="KW-0808">Transferase</keyword>
<protein>
    <submittedName>
        <fullName evidence="3">Reverse transcriptase domain-containing protein</fullName>
    </submittedName>
</protein>
<dbReference type="SUPFAM" id="SSF56672">
    <property type="entry name" value="DNA/RNA polymerases"/>
    <property type="match status" value="1"/>
</dbReference>
<feature type="compositionally biased region" description="Basic residues" evidence="1">
    <location>
        <begin position="101"/>
        <end position="112"/>
    </location>
</feature>
<dbReference type="InterPro" id="IPR005162">
    <property type="entry name" value="Retrotrans_gag_dom"/>
</dbReference>
<feature type="compositionally biased region" description="Polar residues" evidence="1">
    <location>
        <begin position="130"/>
        <end position="146"/>
    </location>
</feature>
<reference evidence="3" key="1">
    <citation type="journal article" date="2022" name="Int. J. Mol. Sci.">
        <title>Draft Genome of Tanacetum Coccineum: Genomic Comparison of Closely Related Tanacetum-Family Plants.</title>
        <authorList>
            <person name="Yamashiro T."/>
            <person name="Shiraishi A."/>
            <person name="Nakayama K."/>
            <person name="Satake H."/>
        </authorList>
    </citation>
    <scope>NUCLEOTIDE SEQUENCE</scope>
</reference>
<keyword evidence="3" id="KW-0548">Nucleotidyltransferase</keyword>